<reference evidence="1" key="1">
    <citation type="journal article" date="2023" name="G3 (Bethesda)">
        <title>Whole genome assembly and annotation of the endangered Caribbean coral Acropora cervicornis.</title>
        <authorList>
            <person name="Selwyn J.D."/>
            <person name="Vollmer S.V."/>
        </authorList>
    </citation>
    <scope>NUCLEOTIDE SEQUENCE</scope>
    <source>
        <strain evidence="1">K2</strain>
    </source>
</reference>
<name>A0AAD9PWC3_ACRCE</name>
<dbReference type="EMBL" id="JARQWQ010000120">
    <property type="protein sequence ID" value="KAK2549850.1"/>
    <property type="molecule type" value="Genomic_DNA"/>
</dbReference>
<sequence>MRPRLKRLNPVKYLNRQELDKDLLYLHKALENKVPPESEDWPLPHLIDTCKCQCRDPMRLHNPIPEINANPFPLLDGRVLIKFCDFSLGTTNLLKFKAKKQR</sequence>
<keyword evidence="2" id="KW-1185">Reference proteome</keyword>
<proteinExistence type="predicted"/>
<organism evidence="1 2">
    <name type="scientific">Acropora cervicornis</name>
    <name type="common">Staghorn coral</name>
    <dbReference type="NCBI Taxonomy" id="6130"/>
    <lineage>
        <taxon>Eukaryota</taxon>
        <taxon>Metazoa</taxon>
        <taxon>Cnidaria</taxon>
        <taxon>Anthozoa</taxon>
        <taxon>Hexacorallia</taxon>
        <taxon>Scleractinia</taxon>
        <taxon>Astrocoeniina</taxon>
        <taxon>Acroporidae</taxon>
        <taxon>Acropora</taxon>
    </lineage>
</organism>
<evidence type="ECO:0000313" key="2">
    <source>
        <dbReference type="Proteomes" id="UP001249851"/>
    </source>
</evidence>
<evidence type="ECO:0000313" key="1">
    <source>
        <dbReference type="EMBL" id="KAK2549850.1"/>
    </source>
</evidence>
<comment type="caution">
    <text evidence="1">The sequence shown here is derived from an EMBL/GenBank/DDBJ whole genome shotgun (WGS) entry which is preliminary data.</text>
</comment>
<protein>
    <submittedName>
        <fullName evidence="1">Uncharacterized protein</fullName>
    </submittedName>
</protein>
<gene>
    <name evidence="1" type="ORF">P5673_029672</name>
</gene>
<accession>A0AAD9PWC3</accession>
<dbReference type="Proteomes" id="UP001249851">
    <property type="component" value="Unassembled WGS sequence"/>
</dbReference>
<dbReference type="AlphaFoldDB" id="A0AAD9PWC3"/>
<reference evidence="1" key="2">
    <citation type="journal article" date="2023" name="Science">
        <title>Genomic signatures of disease resistance in endangered staghorn corals.</title>
        <authorList>
            <person name="Vollmer S.V."/>
            <person name="Selwyn J.D."/>
            <person name="Despard B.A."/>
            <person name="Roesel C.L."/>
        </authorList>
    </citation>
    <scope>NUCLEOTIDE SEQUENCE</scope>
    <source>
        <strain evidence="1">K2</strain>
    </source>
</reference>